<dbReference type="InterPro" id="IPR007324">
    <property type="entry name" value="Sugar-bd_dom_put"/>
</dbReference>
<dbReference type="PANTHER" id="PTHR34294:SF1">
    <property type="entry name" value="TRANSCRIPTIONAL REGULATOR LSRR"/>
    <property type="match status" value="1"/>
</dbReference>
<dbReference type="Gene3D" id="1.10.10.60">
    <property type="entry name" value="Homeodomain-like"/>
    <property type="match status" value="1"/>
</dbReference>
<dbReference type="EMBL" id="LK995531">
    <property type="protein sequence ID" value="CED92110.1"/>
    <property type="molecule type" value="Genomic_DNA"/>
</dbReference>
<dbReference type="InterPro" id="IPR001387">
    <property type="entry name" value="Cro/C1-type_HTH"/>
</dbReference>
<keyword evidence="2" id="KW-0805">Transcription regulation</keyword>
<dbReference type="InterPro" id="IPR012318">
    <property type="entry name" value="HTH_CRP"/>
</dbReference>
<evidence type="ECO:0000256" key="2">
    <source>
        <dbReference type="ARBA" id="ARBA00023015"/>
    </source>
</evidence>
<evidence type="ECO:0000259" key="5">
    <source>
        <dbReference type="PROSITE" id="PS50943"/>
    </source>
</evidence>
<evidence type="ECO:0000256" key="3">
    <source>
        <dbReference type="ARBA" id="ARBA00023125"/>
    </source>
</evidence>
<dbReference type="GO" id="GO:0003677">
    <property type="term" value="F:DNA binding"/>
    <property type="evidence" value="ECO:0007669"/>
    <property type="project" value="UniProtKB-KW"/>
</dbReference>
<dbReference type="InterPro" id="IPR037171">
    <property type="entry name" value="NagB/RpiA_transferase-like"/>
</dbReference>
<evidence type="ECO:0000313" key="6">
    <source>
        <dbReference type="EMBL" id="CED92110.1"/>
    </source>
</evidence>
<dbReference type="GO" id="GO:0030246">
    <property type="term" value="F:carbohydrate binding"/>
    <property type="evidence" value="ECO:0007669"/>
    <property type="project" value="InterPro"/>
</dbReference>
<name>A0A1L7RPG2_9ACTO</name>
<organism evidence="6">
    <name type="scientific">Actinomyces succiniciruminis</name>
    <dbReference type="NCBI Taxonomy" id="1522002"/>
    <lineage>
        <taxon>Bacteria</taxon>
        <taxon>Bacillati</taxon>
        <taxon>Actinomycetota</taxon>
        <taxon>Actinomycetes</taxon>
        <taxon>Actinomycetales</taxon>
        <taxon>Actinomycetaceae</taxon>
        <taxon>Actinomyces</taxon>
    </lineage>
</organism>
<dbReference type="Gene3D" id="3.40.50.1360">
    <property type="match status" value="1"/>
</dbReference>
<dbReference type="InterPro" id="IPR036390">
    <property type="entry name" value="WH_DNA-bd_sf"/>
</dbReference>
<evidence type="ECO:0000256" key="1">
    <source>
        <dbReference type="ARBA" id="ARBA00010466"/>
    </source>
</evidence>
<dbReference type="SUPFAM" id="SSF100950">
    <property type="entry name" value="NagB/RpiA/CoA transferase-like"/>
    <property type="match status" value="1"/>
</dbReference>
<protein>
    <submittedName>
        <fullName evidence="6">Deoxyribonucleoside regulator</fullName>
    </submittedName>
</protein>
<proteinExistence type="inferred from homology"/>
<sequence>MCATLDREHARLLLDIAHLYWDKDLSQDEIAERLGYSRSTVSRKLTEARRVGIVQVTVAHPIERLMALEEELTSAFGLKQARVTEVSRPFVPGVTPDVARAAAELLVEHCGPRSVIAVSNGRAVAAVVHQMPERTWPTSTVVAMIGSAGESYDLGDGGDVCRNLAMRLGGRYRSLTVPLVFDSLNLARAVRQEDQVATTLELAARSDVALTGIGAVGESTSPLLRKWMTPQVVRECRRRGAVAHVCGHHLDAEGQHVPTALCERTLCMEPERLKEIPFVVGVAAGEEKVTAIRAALRGGYLSALVTDEVTARAVLESATQA</sequence>
<feature type="domain" description="HTH cro/C1-type" evidence="5">
    <location>
        <begin position="23"/>
        <end position="43"/>
    </location>
</feature>
<keyword evidence="4" id="KW-0804">Transcription</keyword>
<keyword evidence="3" id="KW-0238">DNA-binding</keyword>
<dbReference type="Pfam" id="PF04198">
    <property type="entry name" value="Sugar-bind"/>
    <property type="match status" value="1"/>
</dbReference>
<reference evidence="6" key="1">
    <citation type="submission" date="2014-07" db="EMBL/GenBank/DDBJ databases">
        <authorList>
            <person name="Zhang J.E."/>
            <person name="Yang H."/>
            <person name="Guo J."/>
            <person name="Deng Z."/>
            <person name="Luo H."/>
            <person name="Luo M."/>
            <person name="Zhao B."/>
        </authorList>
    </citation>
    <scope>NUCLEOTIDE SEQUENCE</scope>
    <source>
        <strain evidence="6">AM4</strain>
    </source>
</reference>
<gene>
    <name evidence="6" type="ORF">AAM4_2278</name>
</gene>
<dbReference type="InterPro" id="IPR051054">
    <property type="entry name" value="SorC_transcr_regulators"/>
</dbReference>
<dbReference type="SUPFAM" id="SSF46785">
    <property type="entry name" value="Winged helix' DNA-binding domain"/>
    <property type="match status" value="1"/>
</dbReference>
<dbReference type="PROSITE" id="PS50943">
    <property type="entry name" value="HTH_CROC1"/>
    <property type="match status" value="1"/>
</dbReference>
<dbReference type="PANTHER" id="PTHR34294">
    <property type="entry name" value="TRANSCRIPTIONAL REGULATOR-RELATED"/>
    <property type="match status" value="1"/>
</dbReference>
<dbReference type="Pfam" id="PF13545">
    <property type="entry name" value="HTH_Crp_2"/>
    <property type="match status" value="1"/>
</dbReference>
<accession>A0A1L7RPG2</accession>
<dbReference type="RefSeq" id="WP_210581370.1">
    <property type="nucleotide sequence ID" value="NZ_LK995531.1"/>
</dbReference>
<evidence type="ECO:0000256" key="4">
    <source>
        <dbReference type="ARBA" id="ARBA00023163"/>
    </source>
</evidence>
<dbReference type="GO" id="GO:0006355">
    <property type="term" value="P:regulation of DNA-templated transcription"/>
    <property type="evidence" value="ECO:0007669"/>
    <property type="project" value="InterPro"/>
</dbReference>
<dbReference type="AlphaFoldDB" id="A0A1L7RPG2"/>
<comment type="similarity">
    <text evidence="1">Belongs to the SorC transcriptional regulatory family.</text>
</comment>